<evidence type="ECO:0000256" key="1">
    <source>
        <dbReference type="ARBA" id="ARBA00023002"/>
    </source>
</evidence>
<proteinExistence type="predicted"/>
<dbReference type="InterPro" id="IPR036812">
    <property type="entry name" value="NAD(P)_OxRdtase_dom_sf"/>
</dbReference>
<evidence type="ECO:0000256" key="2">
    <source>
        <dbReference type="PIRSR" id="PIRSR000097-1"/>
    </source>
</evidence>
<feature type="active site" description="Proton donor" evidence="2">
    <location>
        <position position="74"/>
    </location>
</feature>
<keyword evidence="8" id="KW-1185">Reference proteome</keyword>
<accession>M3D4L1</accession>
<keyword evidence="5" id="KW-0732">Signal</keyword>
<name>M3D4L1_SPHMS</name>
<protein>
    <submittedName>
        <fullName evidence="7">Aldo_ket_red-domain-containing protein</fullName>
    </submittedName>
</protein>
<dbReference type="InterPro" id="IPR023210">
    <property type="entry name" value="NADP_OxRdtase_dom"/>
</dbReference>
<dbReference type="SUPFAM" id="SSF51430">
    <property type="entry name" value="NAD(P)-linked oxidoreductase"/>
    <property type="match status" value="1"/>
</dbReference>
<dbReference type="Pfam" id="PF00248">
    <property type="entry name" value="Aldo_ket_red"/>
    <property type="match status" value="1"/>
</dbReference>
<sequence>MRYTTLVLPLAAIAAAQEHQVPLAPSSDRVEPLTLDAIPLLGFGTWNLKEKNTSEAVSWAIQVGYRHIDCAAIYGNEEEVGKGIADGLQKVGLKRENLWITSKLWNDHHAPEAVKEALDVSLTKLGLDYLDLYHMHWPVSSGAGGKNQIYYLKTWEAMSEQLKAGKTRHIGVSNFSPAQLEDLLNNTSTPPQVHQFEVHPYLQQTEFLDWHSKRGIHVTAYSPLGGTNPTYKEGDKPEPLLKSTTVNKIAAKRGCTPAQVALQFGIFRGTSVIPKSVKKDHIESNFNATRCVLKKRDLKKLADLGAYHHRYNNPAKSWDVPLYEGLEDFDGKHKRAKWFDEHKKDL</sequence>
<organism evidence="7 8">
    <name type="scientific">Sphaerulina musiva (strain SO2202)</name>
    <name type="common">Poplar stem canker fungus</name>
    <name type="synonym">Septoria musiva</name>
    <dbReference type="NCBI Taxonomy" id="692275"/>
    <lineage>
        <taxon>Eukaryota</taxon>
        <taxon>Fungi</taxon>
        <taxon>Dikarya</taxon>
        <taxon>Ascomycota</taxon>
        <taxon>Pezizomycotina</taxon>
        <taxon>Dothideomycetes</taxon>
        <taxon>Dothideomycetidae</taxon>
        <taxon>Mycosphaerellales</taxon>
        <taxon>Mycosphaerellaceae</taxon>
        <taxon>Sphaerulina</taxon>
    </lineage>
</organism>
<feature type="binding site" evidence="3">
    <location>
        <position position="136"/>
    </location>
    <ligand>
        <name>substrate</name>
    </ligand>
</feature>
<dbReference type="InterPro" id="IPR020471">
    <property type="entry name" value="AKR"/>
</dbReference>
<evidence type="ECO:0000256" key="5">
    <source>
        <dbReference type="SAM" id="SignalP"/>
    </source>
</evidence>
<dbReference type="STRING" id="692275.M3D4L1"/>
<dbReference type="FunFam" id="3.20.20.100:FF:000002">
    <property type="entry name" value="2,5-diketo-D-gluconic acid reductase A"/>
    <property type="match status" value="1"/>
</dbReference>
<reference evidence="7 8" key="1">
    <citation type="journal article" date="2012" name="PLoS Pathog.">
        <title>Diverse lifestyles and strategies of plant pathogenesis encoded in the genomes of eighteen Dothideomycetes fungi.</title>
        <authorList>
            <person name="Ohm R.A."/>
            <person name="Feau N."/>
            <person name="Henrissat B."/>
            <person name="Schoch C.L."/>
            <person name="Horwitz B.A."/>
            <person name="Barry K.W."/>
            <person name="Condon B.J."/>
            <person name="Copeland A.C."/>
            <person name="Dhillon B."/>
            <person name="Glaser F."/>
            <person name="Hesse C.N."/>
            <person name="Kosti I."/>
            <person name="LaButti K."/>
            <person name="Lindquist E.A."/>
            <person name="Lucas S."/>
            <person name="Salamov A.A."/>
            <person name="Bradshaw R.E."/>
            <person name="Ciuffetti L."/>
            <person name="Hamelin R.C."/>
            <person name="Kema G.H.J."/>
            <person name="Lawrence C."/>
            <person name="Scott J.A."/>
            <person name="Spatafora J.W."/>
            <person name="Turgeon B.G."/>
            <person name="de Wit P.J.G.M."/>
            <person name="Zhong S."/>
            <person name="Goodwin S.B."/>
            <person name="Grigoriev I.V."/>
        </authorList>
    </citation>
    <scope>NUCLEOTIDE SEQUENCE [LARGE SCALE GENOMIC DNA]</scope>
    <source>
        <strain evidence="7 8">SO2202</strain>
    </source>
</reference>
<dbReference type="PROSITE" id="PS00062">
    <property type="entry name" value="ALDOKETO_REDUCTASE_2"/>
    <property type="match status" value="1"/>
</dbReference>
<keyword evidence="1" id="KW-0560">Oxidoreductase</keyword>
<dbReference type="PIRSF" id="PIRSF000097">
    <property type="entry name" value="AKR"/>
    <property type="match status" value="1"/>
</dbReference>
<feature type="site" description="Lowers pKa of active site Tyr" evidence="4">
    <location>
        <position position="103"/>
    </location>
</feature>
<feature type="domain" description="NADP-dependent oxidoreductase" evidence="6">
    <location>
        <begin position="41"/>
        <end position="303"/>
    </location>
</feature>
<gene>
    <name evidence="7" type="ORF">SEPMUDRAFT_63821</name>
</gene>
<feature type="signal peptide" evidence="5">
    <location>
        <begin position="1"/>
        <end position="16"/>
    </location>
</feature>
<dbReference type="InterPro" id="IPR018170">
    <property type="entry name" value="Aldo/ket_reductase_CS"/>
</dbReference>
<evidence type="ECO:0000313" key="7">
    <source>
        <dbReference type="EMBL" id="EMF13155.1"/>
    </source>
</evidence>
<dbReference type="AlphaFoldDB" id="M3D4L1"/>
<evidence type="ECO:0000256" key="4">
    <source>
        <dbReference type="PIRSR" id="PIRSR000097-3"/>
    </source>
</evidence>
<evidence type="ECO:0000259" key="6">
    <source>
        <dbReference type="Pfam" id="PF00248"/>
    </source>
</evidence>
<dbReference type="GeneID" id="27906790"/>
<dbReference type="Gene3D" id="3.20.20.100">
    <property type="entry name" value="NADP-dependent oxidoreductase domain"/>
    <property type="match status" value="1"/>
</dbReference>
<dbReference type="OrthoDB" id="1678617at2759"/>
<dbReference type="eggNOG" id="KOG1577">
    <property type="taxonomic scope" value="Eukaryota"/>
</dbReference>
<dbReference type="PRINTS" id="PR00069">
    <property type="entry name" value="ALDKETRDTASE"/>
</dbReference>
<dbReference type="Proteomes" id="UP000016931">
    <property type="component" value="Unassembled WGS sequence"/>
</dbReference>
<dbReference type="OMA" id="YAHEFET"/>
<evidence type="ECO:0000313" key="8">
    <source>
        <dbReference type="Proteomes" id="UP000016931"/>
    </source>
</evidence>
<feature type="chain" id="PRO_5004032316" evidence="5">
    <location>
        <begin position="17"/>
        <end position="346"/>
    </location>
</feature>
<dbReference type="EMBL" id="KB456263">
    <property type="protein sequence ID" value="EMF13155.1"/>
    <property type="molecule type" value="Genomic_DNA"/>
</dbReference>
<evidence type="ECO:0000256" key="3">
    <source>
        <dbReference type="PIRSR" id="PIRSR000097-2"/>
    </source>
</evidence>
<dbReference type="RefSeq" id="XP_016761276.1">
    <property type="nucleotide sequence ID" value="XM_016909653.1"/>
</dbReference>
<dbReference type="CDD" id="cd19071">
    <property type="entry name" value="AKR_AKR1-5-like"/>
    <property type="match status" value="1"/>
</dbReference>
<dbReference type="PROSITE" id="PS00798">
    <property type="entry name" value="ALDOKETO_REDUCTASE_1"/>
    <property type="match status" value="1"/>
</dbReference>
<dbReference type="GO" id="GO:0016616">
    <property type="term" value="F:oxidoreductase activity, acting on the CH-OH group of donors, NAD or NADP as acceptor"/>
    <property type="evidence" value="ECO:0007669"/>
    <property type="project" value="UniProtKB-ARBA"/>
</dbReference>
<dbReference type="PANTHER" id="PTHR11732">
    <property type="entry name" value="ALDO/KETO REDUCTASE"/>
    <property type="match status" value="1"/>
</dbReference>
<dbReference type="HOGENOM" id="CLU_023205_0_0_1"/>